<dbReference type="EMBL" id="FN554973">
    <property type="protein sequence ID" value="CBH16729.1"/>
    <property type="molecule type" value="Genomic_DNA"/>
</dbReference>
<dbReference type="AlphaFoldDB" id="D0A0H1"/>
<protein>
    <submittedName>
        <fullName evidence="2">Uncharacterized protein</fullName>
    </submittedName>
</protein>
<name>D0A0H1_TRYB9</name>
<sequence length="179" mass="21663">MYVYAFHYLVVVRCGCRKSEYIHSPVQKVKEGRWIVFFFFFFLLSFFPFFPFLLSFFSPFFSYFRTPHFTPILWVCFFFSVWMESGDSPPCEVKVLRCRQPYHIIFHLIIFLFHGLPREPVFHVLCFFFVSLLFISLNSLLPIYFLITHTGLLFAVVVVDYSRAATQFFFFFFRRRISI</sequence>
<reference evidence="3" key="1">
    <citation type="journal article" date="2010" name="PLoS Negl. Trop. Dis.">
        <title>The genome sequence of Trypanosoma brucei gambiense, causative agent of chronic human african trypanosomiasis.</title>
        <authorList>
            <person name="Jackson A.P."/>
            <person name="Sanders M."/>
            <person name="Berry A."/>
            <person name="McQuillan J."/>
            <person name="Aslett M.A."/>
            <person name="Quail M.A."/>
            <person name="Chukualim B."/>
            <person name="Capewell P."/>
            <person name="MacLeod A."/>
            <person name="Melville S.E."/>
            <person name="Gibson W."/>
            <person name="Barry J.D."/>
            <person name="Berriman M."/>
            <person name="Hertz-Fowler C."/>
        </authorList>
    </citation>
    <scope>NUCLEOTIDE SEQUENCE [LARGE SCALE GENOMIC DNA]</scope>
    <source>
        <strain evidence="3">MHOM/CI/86/DAL972</strain>
    </source>
</reference>
<evidence type="ECO:0000313" key="3">
    <source>
        <dbReference type="Proteomes" id="UP000002316"/>
    </source>
</evidence>
<keyword evidence="1" id="KW-0812">Transmembrane</keyword>
<keyword evidence="1" id="KW-0472">Membrane</keyword>
<dbReference type="GeneID" id="23865079"/>
<gene>
    <name evidence="2" type="ORF">TbgDal_X18320</name>
</gene>
<evidence type="ECO:0000313" key="2">
    <source>
        <dbReference type="EMBL" id="CBH16729.1"/>
    </source>
</evidence>
<dbReference type="RefSeq" id="XP_011778993.1">
    <property type="nucleotide sequence ID" value="XM_011780691.1"/>
</dbReference>
<keyword evidence="1" id="KW-1133">Transmembrane helix</keyword>
<organism evidence="2 3">
    <name type="scientific">Trypanosoma brucei gambiense (strain MHOM/CI/86/DAL972)</name>
    <dbReference type="NCBI Taxonomy" id="679716"/>
    <lineage>
        <taxon>Eukaryota</taxon>
        <taxon>Discoba</taxon>
        <taxon>Euglenozoa</taxon>
        <taxon>Kinetoplastea</taxon>
        <taxon>Metakinetoplastina</taxon>
        <taxon>Trypanosomatida</taxon>
        <taxon>Trypanosomatidae</taxon>
        <taxon>Trypanosoma</taxon>
    </lineage>
</organism>
<feature type="transmembrane region" description="Helical" evidence="1">
    <location>
        <begin position="34"/>
        <end position="57"/>
    </location>
</feature>
<dbReference type="Proteomes" id="UP000002316">
    <property type="component" value="Chromosome 10"/>
</dbReference>
<dbReference type="KEGG" id="tbg:TbgDal_X18320"/>
<evidence type="ECO:0000256" key="1">
    <source>
        <dbReference type="SAM" id="Phobius"/>
    </source>
</evidence>
<feature type="transmembrane region" description="Helical" evidence="1">
    <location>
        <begin position="124"/>
        <end position="147"/>
    </location>
</feature>
<feature type="transmembrane region" description="Helical" evidence="1">
    <location>
        <begin position="153"/>
        <end position="173"/>
    </location>
</feature>
<feature type="transmembrane region" description="Helical" evidence="1">
    <location>
        <begin position="100"/>
        <end position="117"/>
    </location>
</feature>
<proteinExistence type="predicted"/>
<feature type="transmembrane region" description="Helical" evidence="1">
    <location>
        <begin position="69"/>
        <end position="85"/>
    </location>
</feature>
<accession>D0A0H1</accession>